<feature type="compositionally biased region" description="Basic residues" evidence="10">
    <location>
        <begin position="1"/>
        <end position="11"/>
    </location>
</feature>
<dbReference type="PROSITE" id="PS00107">
    <property type="entry name" value="PROTEIN_KINASE_ATP"/>
    <property type="match status" value="1"/>
</dbReference>
<dbReference type="PANTHER" id="PTHR47634:SF9">
    <property type="entry name" value="PROTEIN KINASE DOMAIN-CONTAINING PROTEIN-RELATED"/>
    <property type="match status" value="1"/>
</dbReference>
<evidence type="ECO:0000259" key="11">
    <source>
        <dbReference type="PROSITE" id="PS50011"/>
    </source>
</evidence>
<comment type="catalytic activity">
    <reaction evidence="8">
        <text>L-seryl-[protein] + ATP = O-phospho-L-seryl-[protein] + ADP + H(+)</text>
        <dbReference type="Rhea" id="RHEA:17989"/>
        <dbReference type="Rhea" id="RHEA-COMP:9863"/>
        <dbReference type="Rhea" id="RHEA-COMP:11604"/>
        <dbReference type="ChEBI" id="CHEBI:15378"/>
        <dbReference type="ChEBI" id="CHEBI:29999"/>
        <dbReference type="ChEBI" id="CHEBI:30616"/>
        <dbReference type="ChEBI" id="CHEBI:83421"/>
        <dbReference type="ChEBI" id="CHEBI:456216"/>
        <dbReference type="EC" id="2.7.11.1"/>
    </reaction>
</comment>
<dbReference type="EC" id="2.7.11.1" evidence="1"/>
<sequence>MSFGNRKKHPTKITSSATLTNKSKTKKSSRSKMIPQMNKISYSSEEEEQKDYKLGGYHPVRIGEIFNRRYKALCKIGWGIFSTVWLVQDLKEGIFSALKIVKSSRNYSQAAKDEIKILKKIAKEDPDGNSNVVRLLDQFQHKGPNGNHWCMVFELLDEKNLYSYMKRYDYKGLPIEIVKELTRQTLVGLDHLHRKCEIIHTDIKPENIMLYKKIGNLSERIRRIIEKTGLNVEEYIRLNQKKITMKRGLKQKSFTKYRKNRLLASKSKTSQQQNKTKKGRHQKRKKKGENIAKRTDFKKKNNYLKKKSINQNHGNIKRGFKKFENKNIGSLKTQFQKNKPFAFGTNKIEKGDPLFDMSHNQKENSKSSKQSQKNKFQSKIKSQQKPKSKINQNQTLKQQQTIKKKKKIQNPKQKGNFHTNQKNKYFSRPKIKQKQKQKQKQQTNKMNKDQINEESENGKEFLDCDGLEEVKIIKVINKINIIYKKKKKSPRIVNSIQDFSNFDPNEKLKMELLQNFTPPDEKQCFVPQNQTQIKKINEIFQTNDYQENKKTTPRIKNLIQNIETNLKNDKKLTILSKNNSFSPNLNFLRWKSNEENIKTKKNNAISYSNDTANIDNSDGNDNDNDHHHHHHHHHNNKKKIHHNLINGQQQQITKKKTNLQHNKKIPNFNKKKNFNVDKNSFKATKTTKSSSTIKKQQIKRQSDGNEQNQIIKCKIVDLGNACWFEKHYTSDIQTRQYRSPEVILGHEYDSSADIWSLGCMIFELLTGDVLFSPKGGGNYSKDEDHLALIMEYLGRIPRSILISGKYSSELVDWKGDLKHLKNLEFWPLESLLVEKYNFSKKDAKEISDFLKPMFEYHLDKRSTAHQSLQHDWLKKKNRKKFIKKII</sequence>
<reference evidence="12" key="1">
    <citation type="submission" date="2022-08" db="EMBL/GenBank/DDBJ databases">
        <title>Novel sulfate-reducing endosymbionts in the free-living metamonad Anaeramoeba.</title>
        <authorList>
            <person name="Jerlstrom-Hultqvist J."/>
            <person name="Cepicka I."/>
            <person name="Gallot-Lavallee L."/>
            <person name="Salas-Leiva D."/>
            <person name="Curtis B.A."/>
            <person name="Zahonova K."/>
            <person name="Pipaliya S."/>
            <person name="Dacks J."/>
            <person name="Roger A.J."/>
        </authorList>
    </citation>
    <scope>NUCLEOTIDE SEQUENCE</scope>
    <source>
        <strain evidence="12">Schooner1</strain>
    </source>
</reference>
<protein>
    <recommendedName>
        <fullName evidence="1">non-specific serine/threonine protein kinase</fullName>
        <ecNumber evidence="1">2.7.11.1</ecNumber>
    </recommendedName>
</protein>
<feature type="region of interest" description="Disordered" evidence="10">
    <location>
        <begin position="261"/>
        <end position="318"/>
    </location>
</feature>
<dbReference type="InterPro" id="IPR000719">
    <property type="entry name" value="Prot_kinase_dom"/>
</dbReference>
<feature type="compositionally biased region" description="Polar residues" evidence="10">
    <location>
        <begin position="602"/>
        <end position="612"/>
    </location>
</feature>
<evidence type="ECO:0000256" key="1">
    <source>
        <dbReference type="ARBA" id="ARBA00012513"/>
    </source>
</evidence>
<comment type="caution">
    <text evidence="12">The sequence shown here is derived from an EMBL/GenBank/DDBJ whole genome shotgun (WGS) entry which is preliminary data.</text>
</comment>
<feature type="compositionally biased region" description="Basic and acidic residues" evidence="10">
    <location>
        <begin position="446"/>
        <end position="458"/>
    </location>
</feature>
<feature type="compositionally biased region" description="Basic residues" evidence="10">
    <location>
        <begin position="627"/>
        <end position="640"/>
    </location>
</feature>
<dbReference type="SMART" id="SM00220">
    <property type="entry name" value="S_TKc"/>
    <property type="match status" value="1"/>
</dbReference>
<evidence type="ECO:0000256" key="6">
    <source>
        <dbReference type="ARBA" id="ARBA00022840"/>
    </source>
</evidence>
<dbReference type="Gene3D" id="1.10.510.10">
    <property type="entry name" value="Transferase(Phosphotransferase) domain 1"/>
    <property type="match status" value="2"/>
</dbReference>
<evidence type="ECO:0000256" key="2">
    <source>
        <dbReference type="ARBA" id="ARBA00022527"/>
    </source>
</evidence>
<feature type="compositionally biased region" description="Basic and acidic residues" evidence="10">
    <location>
        <begin position="347"/>
        <end position="366"/>
    </location>
</feature>
<feature type="compositionally biased region" description="Basic and acidic residues" evidence="10">
    <location>
        <begin position="288"/>
        <end position="299"/>
    </location>
</feature>
<dbReference type="Pfam" id="PF00069">
    <property type="entry name" value="Pkinase"/>
    <property type="match status" value="2"/>
</dbReference>
<dbReference type="Proteomes" id="UP001150062">
    <property type="component" value="Unassembled WGS sequence"/>
</dbReference>
<dbReference type="EMBL" id="JAOAOG010000102">
    <property type="protein sequence ID" value="KAJ6249150.1"/>
    <property type="molecule type" value="Genomic_DNA"/>
</dbReference>
<keyword evidence="2" id="KW-0723">Serine/threonine-protein kinase</keyword>
<feature type="region of interest" description="Disordered" evidence="10">
    <location>
        <begin position="343"/>
        <end position="458"/>
    </location>
</feature>
<feature type="compositionally biased region" description="Basic residues" evidence="10">
    <location>
        <begin position="275"/>
        <end position="287"/>
    </location>
</feature>
<feature type="compositionally biased region" description="Low complexity" evidence="10">
    <location>
        <begin position="683"/>
        <end position="695"/>
    </location>
</feature>
<dbReference type="InterPro" id="IPR051334">
    <property type="entry name" value="SRPK"/>
</dbReference>
<accession>A0ABQ8YX68</accession>
<organism evidence="12 13">
    <name type="scientific">Anaeramoeba flamelloides</name>
    <dbReference type="NCBI Taxonomy" id="1746091"/>
    <lineage>
        <taxon>Eukaryota</taxon>
        <taxon>Metamonada</taxon>
        <taxon>Anaeramoebidae</taxon>
        <taxon>Anaeramoeba</taxon>
    </lineage>
</organism>
<dbReference type="InterPro" id="IPR011009">
    <property type="entry name" value="Kinase-like_dom_sf"/>
</dbReference>
<feature type="region of interest" description="Disordered" evidence="10">
    <location>
        <begin position="683"/>
        <end position="706"/>
    </location>
</feature>
<keyword evidence="3" id="KW-0808">Transferase</keyword>
<evidence type="ECO:0000256" key="4">
    <source>
        <dbReference type="ARBA" id="ARBA00022741"/>
    </source>
</evidence>
<dbReference type="SUPFAM" id="SSF56112">
    <property type="entry name" value="Protein kinase-like (PK-like)"/>
    <property type="match status" value="1"/>
</dbReference>
<feature type="region of interest" description="Disordered" evidence="10">
    <location>
        <begin position="1"/>
        <end position="42"/>
    </location>
</feature>
<comment type="catalytic activity">
    <reaction evidence="7">
        <text>L-threonyl-[protein] + ATP = O-phospho-L-threonyl-[protein] + ADP + H(+)</text>
        <dbReference type="Rhea" id="RHEA:46608"/>
        <dbReference type="Rhea" id="RHEA-COMP:11060"/>
        <dbReference type="Rhea" id="RHEA-COMP:11605"/>
        <dbReference type="ChEBI" id="CHEBI:15378"/>
        <dbReference type="ChEBI" id="CHEBI:30013"/>
        <dbReference type="ChEBI" id="CHEBI:30616"/>
        <dbReference type="ChEBI" id="CHEBI:61977"/>
        <dbReference type="ChEBI" id="CHEBI:456216"/>
        <dbReference type="EC" id="2.7.11.1"/>
    </reaction>
</comment>
<gene>
    <name evidence="12" type="ORF">M0813_01750</name>
</gene>
<evidence type="ECO:0000256" key="7">
    <source>
        <dbReference type="ARBA" id="ARBA00047899"/>
    </source>
</evidence>
<evidence type="ECO:0000256" key="10">
    <source>
        <dbReference type="SAM" id="MobiDB-lite"/>
    </source>
</evidence>
<dbReference type="Gene3D" id="3.30.200.20">
    <property type="entry name" value="Phosphorylase Kinase, domain 1"/>
    <property type="match status" value="1"/>
</dbReference>
<evidence type="ECO:0000256" key="9">
    <source>
        <dbReference type="PROSITE-ProRule" id="PRU10141"/>
    </source>
</evidence>
<evidence type="ECO:0000256" key="5">
    <source>
        <dbReference type="ARBA" id="ARBA00022777"/>
    </source>
</evidence>
<keyword evidence="13" id="KW-1185">Reference proteome</keyword>
<evidence type="ECO:0000256" key="3">
    <source>
        <dbReference type="ARBA" id="ARBA00022679"/>
    </source>
</evidence>
<dbReference type="PROSITE" id="PS00108">
    <property type="entry name" value="PROTEIN_KINASE_ST"/>
    <property type="match status" value="1"/>
</dbReference>
<evidence type="ECO:0000313" key="12">
    <source>
        <dbReference type="EMBL" id="KAJ6249150.1"/>
    </source>
</evidence>
<keyword evidence="4 9" id="KW-0547">Nucleotide-binding</keyword>
<feature type="compositionally biased region" description="Low complexity" evidence="10">
    <location>
        <begin position="265"/>
        <end position="274"/>
    </location>
</feature>
<feature type="binding site" evidence="9">
    <location>
        <position position="99"/>
    </location>
    <ligand>
        <name>ATP</name>
        <dbReference type="ChEBI" id="CHEBI:30616"/>
    </ligand>
</feature>
<feature type="region of interest" description="Disordered" evidence="10">
    <location>
        <begin position="601"/>
        <end position="640"/>
    </location>
</feature>
<dbReference type="InterPro" id="IPR008271">
    <property type="entry name" value="Ser/Thr_kinase_AS"/>
</dbReference>
<keyword evidence="5" id="KW-0418">Kinase</keyword>
<proteinExistence type="predicted"/>
<feature type="compositionally biased region" description="Basic residues" evidence="10">
    <location>
        <begin position="376"/>
        <end position="388"/>
    </location>
</feature>
<dbReference type="PROSITE" id="PS50011">
    <property type="entry name" value="PROTEIN_KINASE_DOM"/>
    <property type="match status" value="1"/>
</dbReference>
<keyword evidence="6 9" id="KW-0067">ATP-binding</keyword>
<feature type="compositionally biased region" description="Low complexity" evidence="10">
    <location>
        <begin position="389"/>
        <end position="401"/>
    </location>
</feature>
<dbReference type="InterPro" id="IPR017441">
    <property type="entry name" value="Protein_kinase_ATP_BS"/>
</dbReference>
<name>A0ABQ8YX68_9EUKA</name>
<evidence type="ECO:0000256" key="8">
    <source>
        <dbReference type="ARBA" id="ARBA00048679"/>
    </source>
</evidence>
<feature type="domain" description="Protein kinase" evidence="11">
    <location>
        <begin position="70"/>
        <end position="873"/>
    </location>
</feature>
<dbReference type="PANTHER" id="PTHR47634">
    <property type="entry name" value="PROTEIN KINASE DOMAIN-CONTAINING PROTEIN-RELATED"/>
    <property type="match status" value="1"/>
</dbReference>
<feature type="compositionally biased region" description="Basic residues" evidence="10">
    <location>
        <begin position="425"/>
        <end position="439"/>
    </location>
</feature>
<evidence type="ECO:0000313" key="13">
    <source>
        <dbReference type="Proteomes" id="UP001150062"/>
    </source>
</evidence>